<keyword evidence="3" id="KW-0597">Phosphoprotein</keyword>
<keyword evidence="7" id="KW-0067">ATP-binding</keyword>
<dbReference type="InterPro" id="IPR011102">
    <property type="entry name" value="Sig_transdc_His_kinase_HWE"/>
</dbReference>
<evidence type="ECO:0000256" key="3">
    <source>
        <dbReference type="ARBA" id="ARBA00022553"/>
    </source>
</evidence>
<dbReference type="Proteomes" id="UP000244755">
    <property type="component" value="Chromosome 1"/>
</dbReference>
<keyword evidence="6 9" id="KW-0418">Kinase</keyword>
<feature type="domain" description="Signal transduction histidine kinase HWE region" evidence="8">
    <location>
        <begin position="41"/>
        <end position="123"/>
    </location>
</feature>
<dbReference type="InterPro" id="IPR036890">
    <property type="entry name" value="HATPase_C_sf"/>
</dbReference>
<accession>A0A2R4WP14</accession>
<dbReference type="Pfam" id="PF07536">
    <property type="entry name" value="HWE_HK"/>
    <property type="match status" value="1"/>
</dbReference>
<dbReference type="Gene3D" id="3.30.565.10">
    <property type="entry name" value="Histidine kinase-like ATPase, C-terminal domain"/>
    <property type="match status" value="1"/>
</dbReference>
<dbReference type="PANTHER" id="PTHR41523">
    <property type="entry name" value="TWO-COMPONENT SYSTEM SENSOR PROTEIN"/>
    <property type="match status" value="1"/>
</dbReference>
<evidence type="ECO:0000256" key="6">
    <source>
        <dbReference type="ARBA" id="ARBA00022777"/>
    </source>
</evidence>
<evidence type="ECO:0000256" key="5">
    <source>
        <dbReference type="ARBA" id="ARBA00022741"/>
    </source>
</evidence>
<dbReference type="GO" id="GO:0005524">
    <property type="term" value="F:ATP binding"/>
    <property type="evidence" value="ECO:0007669"/>
    <property type="project" value="UniProtKB-KW"/>
</dbReference>
<keyword evidence="5" id="KW-0547">Nucleotide-binding</keyword>
<proteinExistence type="predicted"/>
<evidence type="ECO:0000313" key="10">
    <source>
        <dbReference type="Proteomes" id="UP000244755"/>
    </source>
</evidence>
<reference evidence="9 10" key="1">
    <citation type="submission" date="2018-04" db="EMBL/GenBank/DDBJ databases">
        <title>Methylobacterium sp. PR1016A genome.</title>
        <authorList>
            <person name="Park W."/>
        </authorList>
    </citation>
    <scope>NUCLEOTIDE SEQUENCE [LARGE SCALE GENOMIC DNA]</scope>
    <source>
        <strain evidence="9 10">PR1016A</strain>
    </source>
</reference>
<dbReference type="AlphaFoldDB" id="A0A2R4WP14"/>
<dbReference type="KEGG" id="mee:DA075_22010"/>
<evidence type="ECO:0000256" key="4">
    <source>
        <dbReference type="ARBA" id="ARBA00022679"/>
    </source>
</evidence>
<dbReference type="SMART" id="SM00911">
    <property type="entry name" value="HWE_HK"/>
    <property type="match status" value="1"/>
</dbReference>
<organism evidence="9 10">
    <name type="scientific">Methylobacterium currus</name>
    <dbReference type="NCBI Taxonomy" id="2051553"/>
    <lineage>
        <taxon>Bacteria</taxon>
        <taxon>Pseudomonadati</taxon>
        <taxon>Pseudomonadota</taxon>
        <taxon>Alphaproteobacteria</taxon>
        <taxon>Hyphomicrobiales</taxon>
        <taxon>Methylobacteriaceae</taxon>
        <taxon>Methylobacterium</taxon>
    </lineage>
</organism>
<evidence type="ECO:0000259" key="8">
    <source>
        <dbReference type="SMART" id="SM00911"/>
    </source>
</evidence>
<dbReference type="EC" id="2.7.13.3" evidence="2"/>
<evidence type="ECO:0000256" key="7">
    <source>
        <dbReference type="ARBA" id="ARBA00022840"/>
    </source>
</evidence>
<dbReference type="GO" id="GO:0004673">
    <property type="term" value="F:protein histidine kinase activity"/>
    <property type="evidence" value="ECO:0007669"/>
    <property type="project" value="UniProtKB-EC"/>
</dbReference>
<protein>
    <recommendedName>
        <fullName evidence="2">histidine kinase</fullName>
        <ecNumber evidence="2">2.7.13.3</ecNumber>
    </recommendedName>
</protein>
<sequence>MAVAGRSHSALDGVPVRLAGIAFDVTDRKEDEAHRALLANELNHRLKNTLATVQAIVAQTFRSNLSPDETLHLIQGRIQSLAAASDVLTRQSWNSTSLADVATTALAPFRTEGDCRIRIKGPEVFLSSRLALAFSMAFHELATNAHKYGALSNEVGHVRLVWNIIDGSHPETLHLTWREFDGPPVCPPTRRGFGSRLIERALADELGGHAEIDYRPDGIVFTAETRLPGRHGLDDDAQRSPNVVSPC</sequence>
<name>A0A2R4WP14_9HYPH</name>
<dbReference type="PANTHER" id="PTHR41523:SF7">
    <property type="entry name" value="HISTIDINE KINASE"/>
    <property type="match status" value="1"/>
</dbReference>
<dbReference type="OrthoDB" id="341208at2"/>
<evidence type="ECO:0000313" key="9">
    <source>
        <dbReference type="EMBL" id="AWB23245.1"/>
    </source>
</evidence>
<dbReference type="EMBL" id="CP028843">
    <property type="protein sequence ID" value="AWB23245.1"/>
    <property type="molecule type" value="Genomic_DNA"/>
</dbReference>
<keyword evidence="4" id="KW-0808">Transferase</keyword>
<keyword evidence="10" id="KW-1185">Reference proteome</keyword>
<comment type="catalytic activity">
    <reaction evidence="1">
        <text>ATP + protein L-histidine = ADP + protein N-phospho-L-histidine.</text>
        <dbReference type="EC" id="2.7.13.3"/>
    </reaction>
</comment>
<evidence type="ECO:0000256" key="2">
    <source>
        <dbReference type="ARBA" id="ARBA00012438"/>
    </source>
</evidence>
<evidence type="ECO:0000256" key="1">
    <source>
        <dbReference type="ARBA" id="ARBA00000085"/>
    </source>
</evidence>
<gene>
    <name evidence="9" type="ORF">DA075_22010</name>
</gene>